<reference evidence="2" key="1">
    <citation type="submission" date="2020-12" db="EMBL/GenBank/DDBJ databases">
        <title>WGS assembly of Carya illinoinensis cv. Pawnee.</title>
        <authorList>
            <person name="Platts A."/>
            <person name="Shu S."/>
            <person name="Wright S."/>
            <person name="Barry K."/>
            <person name="Edger P."/>
            <person name="Pires J.C."/>
            <person name="Schmutz J."/>
        </authorList>
    </citation>
    <scope>NUCLEOTIDE SEQUENCE</scope>
    <source>
        <tissue evidence="2">Leaf</tissue>
    </source>
</reference>
<proteinExistence type="predicted"/>
<evidence type="ECO:0000313" key="3">
    <source>
        <dbReference type="Proteomes" id="UP000811609"/>
    </source>
</evidence>
<feature type="region of interest" description="Disordered" evidence="1">
    <location>
        <begin position="125"/>
        <end position="146"/>
    </location>
</feature>
<protein>
    <submittedName>
        <fullName evidence="2">Uncharacterized protein</fullName>
    </submittedName>
</protein>
<accession>A0A8T1Q6Q4</accession>
<name>A0A8T1Q6Q4_CARIL</name>
<keyword evidence="3" id="KW-1185">Reference proteome</keyword>
<dbReference type="PANTHER" id="PTHR38386">
    <property type="entry name" value="OS05G0426900 PROTEIN"/>
    <property type="match status" value="1"/>
</dbReference>
<organism evidence="2 3">
    <name type="scientific">Carya illinoinensis</name>
    <name type="common">Pecan</name>
    <dbReference type="NCBI Taxonomy" id="32201"/>
    <lineage>
        <taxon>Eukaryota</taxon>
        <taxon>Viridiplantae</taxon>
        <taxon>Streptophyta</taxon>
        <taxon>Embryophyta</taxon>
        <taxon>Tracheophyta</taxon>
        <taxon>Spermatophyta</taxon>
        <taxon>Magnoliopsida</taxon>
        <taxon>eudicotyledons</taxon>
        <taxon>Gunneridae</taxon>
        <taxon>Pentapetalae</taxon>
        <taxon>rosids</taxon>
        <taxon>fabids</taxon>
        <taxon>Fagales</taxon>
        <taxon>Juglandaceae</taxon>
        <taxon>Carya</taxon>
    </lineage>
</organism>
<dbReference type="EMBL" id="CM031815">
    <property type="protein sequence ID" value="KAG6649782.1"/>
    <property type="molecule type" value="Genomic_DNA"/>
</dbReference>
<comment type="caution">
    <text evidence="2">The sequence shown here is derived from an EMBL/GenBank/DDBJ whole genome shotgun (WGS) entry which is preliminary data.</text>
</comment>
<dbReference type="PANTHER" id="PTHR38386:SF7">
    <property type="entry name" value="TOPOISOMERASE 1-ASSOCIATED FACTOR 1"/>
    <property type="match status" value="1"/>
</dbReference>
<gene>
    <name evidence="2" type="ORF">CIPAW_07G234200</name>
</gene>
<evidence type="ECO:0000256" key="1">
    <source>
        <dbReference type="SAM" id="MobiDB-lite"/>
    </source>
</evidence>
<dbReference type="Proteomes" id="UP000811609">
    <property type="component" value="Chromosome 7"/>
</dbReference>
<evidence type="ECO:0000313" key="2">
    <source>
        <dbReference type="EMBL" id="KAG6649782.1"/>
    </source>
</evidence>
<sequence length="160" mass="17937">MKVYSKIRNASFPKSRSVDFSDLDSPLQTPKFISNNSKNQEMAQNQISRTLTHVSFPVQEVHEDGSGEIFGVILSRTCSVSSASSKAVRAEKLQKDSSLERAVRRALSMSRSTSVSEGYRRMHHQCDPLVDDDSSATHARRSKNKRSGKILKACRRLFGF</sequence>
<dbReference type="AlphaFoldDB" id="A0A8T1Q6Q4"/>